<dbReference type="InterPro" id="IPR029044">
    <property type="entry name" value="Nucleotide-diphossugar_trans"/>
</dbReference>
<reference evidence="1" key="1">
    <citation type="submission" date="2022-03" db="EMBL/GenBank/DDBJ databases">
        <title>Proposal of a novel genus Dryocolo and two novel species.</title>
        <authorList>
            <person name="Maddock D.W."/>
            <person name="Brady C.L."/>
            <person name="Denman S."/>
            <person name="Arnold D."/>
        </authorList>
    </citation>
    <scope>NUCLEOTIDE SEQUENCE</scope>
    <source>
        <strain evidence="1">H6W4</strain>
    </source>
</reference>
<dbReference type="Gene3D" id="3.90.550.10">
    <property type="entry name" value="Spore Coat Polysaccharide Biosynthesis Protein SpsA, Chain A"/>
    <property type="match status" value="1"/>
</dbReference>
<evidence type="ECO:0000313" key="1">
    <source>
        <dbReference type="EMBL" id="MCT4702587.1"/>
    </source>
</evidence>
<dbReference type="Proteomes" id="UP001150641">
    <property type="component" value="Unassembled WGS sequence"/>
</dbReference>
<comment type="caution">
    <text evidence="1">The sequence shown here is derived from an EMBL/GenBank/DDBJ whole genome shotgun (WGS) entry which is preliminary data.</text>
</comment>
<dbReference type="PANTHER" id="PTHR43179">
    <property type="entry name" value="RHAMNOSYLTRANSFERASE WBBL"/>
    <property type="match status" value="1"/>
</dbReference>
<accession>A0A9X2W8E9</accession>
<name>A0A9X2W8E9_9ENTR</name>
<keyword evidence="2" id="KW-1185">Reference proteome</keyword>
<gene>
    <name evidence="1" type="ORF">MUA00_12390</name>
</gene>
<proteinExistence type="predicted"/>
<sequence>MGMGNFISVISHGHAALIKELNVLSKLAISNTVIIKCNKESDVVALEGYCKKNNIHLITDNYGLGFGANNNLVFNYCRKNLGLKAEDYFIVMNPDLEIDTYELKKLNCYVLENASKLSTINLYKNEEKTVSDDAIRKYPKMGDFFLSLVLKKNRSKYNKTLIEKPTEVDWAAGSFLMFQADHYQQLGGFDEKYFMYCEDIDICYRSSLLKHKPIYYPDVTAVHYAKHANRSFLSKHFFWHLKSALLFLAMRYKNPIKIN</sequence>
<dbReference type="AlphaFoldDB" id="A0A9X2W8E9"/>
<protein>
    <submittedName>
        <fullName evidence="1">Glycosyltransferase family 2 protein</fullName>
    </submittedName>
</protein>
<dbReference type="EMBL" id="JALHAP010000078">
    <property type="protein sequence ID" value="MCT4702587.1"/>
    <property type="molecule type" value="Genomic_DNA"/>
</dbReference>
<organism evidence="1 2">
    <name type="scientific">Dryocola boscaweniae</name>
    <dbReference type="NCBI Taxonomy" id="2925397"/>
    <lineage>
        <taxon>Bacteria</taxon>
        <taxon>Pseudomonadati</taxon>
        <taxon>Pseudomonadota</taxon>
        <taxon>Gammaproteobacteria</taxon>
        <taxon>Enterobacterales</taxon>
        <taxon>Enterobacteriaceae</taxon>
        <taxon>Dryocola</taxon>
    </lineage>
</organism>
<dbReference type="RefSeq" id="WP_271123344.1">
    <property type="nucleotide sequence ID" value="NZ_JALHAN010000065.1"/>
</dbReference>
<dbReference type="PANTHER" id="PTHR43179:SF7">
    <property type="entry name" value="RHAMNOSYLTRANSFERASE WBBL"/>
    <property type="match status" value="1"/>
</dbReference>
<dbReference type="SUPFAM" id="SSF53448">
    <property type="entry name" value="Nucleotide-diphospho-sugar transferases"/>
    <property type="match status" value="1"/>
</dbReference>
<evidence type="ECO:0000313" key="2">
    <source>
        <dbReference type="Proteomes" id="UP001150641"/>
    </source>
</evidence>